<proteinExistence type="predicted"/>
<gene>
    <name evidence="2" type="ORF">G4D61_13620</name>
</gene>
<keyword evidence="1" id="KW-0812">Transmembrane</keyword>
<keyword evidence="1" id="KW-1133">Transmembrane helix</keyword>
<protein>
    <submittedName>
        <fullName evidence="2">Uncharacterized protein</fullName>
    </submittedName>
</protein>
<reference evidence="2 3" key="1">
    <citation type="submission" date="2020-03" db="EMBL/GenBank/DDBJ databases">
        <title>Bacillus aquiflavi sp. nov., isolated from yellow water of strong flavor Chinese baijiu in Yibin region of China.</title>
        <authorList>
            <person name="Xie J."/>
        </authorList>
    </citation>
    <scope>NUCLEOTIDE SEQUENCE [LARGE SCALE GENOMIC DNA]</scope>
    <source>
        <strain evidence="2 3">Gsoil 114</strain>
    </source>
</reference>
<organism evidence="2 3">
    <name type="scientific">Heyndrickxia ginsengihumi</name>
    <dbReference type="NCBI Taxonomy" id="363870"/>
    <lineage>
        <taxon>Bacteria</taxon>
        <taxon>Bacillati</taxon>
        <taxon>Bacillota</taxon>
        <taxon>Bacilli</taxon>
        <taxon>Bacillales</taxon>
        <taxon>Bacillaceae</taxon>
        <taxon>Heyndrickxia</taxon>
    </lineage>
</organism>
<dbReference type="AlphaFoldDB" id="A0A6M0PAS1"/>
<dbReference type="SUPFAM" id="SSF111331">
    <property type="entry name" value="NAD kinase/diacylglycerol kinase-like"/>
    <property type="match status" value="1"/>
</dbReference>
<keyword evidence="1" id="KW-0472">Membrane</keyword>
<dbReference type="RefSeq" id="WP_163174174.1">
    <property type="nucleotide sequence ID" value="NZ_JAAIWK010000024.1"/>
</dbReference>
<evidence type="ECO:0000313" key="2">
    <source>
        <dbReference type="EMBL" id="NEY20990.1"/>
    </source>
</evidence>
<dbReference type="InterPro" id="IPR016064">
    <property type="entry name" value="NAD/diacylglycerol_kinase_sf"/>
</dbReference>
<evidence type="ECO:0000313" key="3">
    <source>
        <dbReference type="Proteomes" id="UP000476934"/>
    </source>
</evidence>
<dbReference type="Gene3D" id="2.60.200.40">
    <property type="match status" value="1"/>
</dbReference>
<keyword evidence="3" id="KW-1185">Reference proteome</keyword>
<sequence>MIGCLRTYDAGYYQLKNGETGYFMNNLGAGFDAYIARQINQSKLKKWCNRLYVGKLAYVMMLIIGLFQYRPSLVEVEVDGHKERFEQHGLLPFPISLFLEEG</sequence>
<evidence type="ECO:0000256" key="1">
    <source>
        <dbReference type="SAM" id="Phobius"/>
    </source>
</evidence>
<comment type="caution">
    <text evidence="2">The sequence shown here is derived from an EMBL/GenBank/DDBJ whole genome shotgun (WGS) entry which is preliminary data.</text>
</comment>
<dbReference type="EMBL" id="JAAIWK010000024">
    <property type="protein sequence ID" value="NEY20990.1"/>
    <property type="molecule type" value="Genomic_DNA"/>
</dbReference>
<name>A0A6M0PAS1_9BACI</name>
<accession>A0A6M0PAS1</accession>
<dbReference type="Proteomes" id="UP000476934">
    <property type="component" value="Unassembled WGS sequence"/>
</dbReference>
<feature type="transmembrane region" description="Helical" evidence="1">
    <location>
        <begin position="51"/>
        <end position="69"/>
    </location>
</feature>